<accession>A0AAV5L6N8</accession>
<feature type="compositionally biased region" description="Basic residues" evidence="1">
    <location>
        <begin position="51"/>
        <end position="77"/>
    </location>
</feature>
<gene>
    <name evidence="4" type="ORF">SLEP1_g41486</name>
</gene>
<dbReference type="AlphaFoldDB" id="A0AAV5L6N8"/>
<dbReference type="PANTHER" id="PTHR33836:SF7">
    <property type="entry name" value="LOW-TEMPERATURE-INDUCED PROTEIN"/>
    <property type="match status" value="1"/>
</dbReference>
<reference evidence="4 5" key="1">
    <citation type="journal article" date="2021" name="Commun. Biol.">
        <title>The genome of Shorea leprosula (Dipterocarpaceae) highlights the ecological relevance of drought in aseasonal tropical rainforests.</title>
        <authorList>
            <person name="Ng K.K.S."/>
            <person name="Kobayashi M.J."/>
            <person name="Fawcett J.A."/>
            <person name="Hatakeyama M."/>
            <person name="Paape T."/>
            <person name="Ng C.H."/>
            <person name="Ang C.C."/>
            <person name="Tnah L.H."/>
            <person name="Lee C.T."/>
            <person name="Nishiyama T."/>
            <person name="Sese J."/>
            <person name="O'Brien M.J."/>
            <person name="Copetti D."/>
            <person name="Mohd Noor M.I."/>
            <person name="Ong R.C."/>
            <person name="Putra M."/>
            <person name="Sireger I.Z."/>
            <person name="Indrioko S."/>
            <person name="Kosugi Y."/>
            <person name="Izuno A."/>
            <person name="Isagi Y."/>
            <person name="Lee S.L."/>
            <person name="Shimizu K.K."/>
        </authorList>
    </citation>
    <scope>NUCLEOTIDE SEQUENCE [LARGE SCALE GENOMIC DNA]</scope>
    <source>
        <strain evidence="4">214</strain>
    </source>
</reference>
<dbReference type="InterPro" id="IPR057059">
    <property type="entry name" value="LTI65/LTI78_PGEED"/>
</dbReference>
<protein>
    <submittedName>
        <fullName evidence="4">Uncharacterized protein</fullName>
    </submittedName>
</protein>
<evidence type="ECO:0000313" key="4">
    <source>
        <dbReference type="EMBL" id="GKV32923.1"/>
    </source>
</evidence>
<dbReference type="InterPro" id="IPR037491">
    <property type="entry name" value="LTI78/LTI65"/>
</dbReference>
<feature type="region of interest" description="Disordered" evidence="1">
    <location>
        <begin position="130"/>
        <end position="171"/>
    </location>
</feature>
<feature type="domain" description="LTI65/LTI78 PGEED repeat" evidence="2">
    <location>
        <begin position="237"/>
        <end position="267"/>
    </location>
</feature>
<dbReference type="Pfam" id="PF23403">
    <property type="entry name" value="LTI65_LTI78_N"/>
    <property type="match status" value="1"/>
</dbReference>
<organism evidence="4 5">
    <name type="scientific">Rubroshorea leprosula</name>
    <dbReference type="NCBI Taxonomy" id="152421"/>
    <lineage>
        <taxon>Eukaryota</taxon>
        <taxon>Viridiplantae</taxon>
        <taxon>Streptophyta</taxon>
        <taxon>Embryophyta</taxon>
        <taxon>Tracheophyta</taxon>
        <taxon>Spermatophyta</taxon>
        <taxon>Magnoliopsida</taxon>
        <taxon>eudicotyledons</taxon>
        <taxon>Gunneridae</taxon>
        <taxon>Pentapetalae</taxon>
        <taxon>rosids</taxon>
        <taxon>malvids</taxon>
        <taxon>Malvales</taxon>
        <taxon>Dipterocarpaceae</taxon>
        <taxon>Rubroshorea</taxon>
    </lineage>
</organism>
<dbReference type="Pfam" id="PF23399">
    <property type="entry name" value="LTI65_PGEED"/>
    <property type="match status" value="1"/>
</dbReference>
<feature type="compositionally biased region" description="Acidic residues" evidence="1">
    <location>
        <begin position="94"/>
        <end position="103"/>
    </location>
</feature>
<keyword evidence="5" id="KW-1185">Reference proteome</keyword>
<feature type="compositionally biased region" description="Polar residues" evidence="1">
    <location>
        <begin position="29"/>
        <end position="39"/>
    </location>
</feature>
<evidence type="ECO:0000259" key="3">
    <source>
        <dbReference type="Pfam" id="PF23403"/>
    </source>
</evidence>
<feature type="region of interest" description="Disordered" evidence="1">
    <location>
        <begin position="1"/>
        <end position="111"/>
    </location>
</feature>
<feature type="compositionally biased region" description="Polar residues" evidence="1">
    <location>
        <begin position="292"/>
        <end position="316"/>
    </location>
</feature>
<dbReference type="InterPro" id="IPR056605">
    <property type="entry name" value="LTI65_LTI78_N"/>
</dbReference>
<dbReference type="EMBL" id="BPVZ01000098">
    <property type="protein sequence ID" value="GKV32923.1"/>
    <property type="molecule type" value="Genomic_DNA"/>
</dbReference>
<feature type="compositionally biased region" description="Basic and acidic residues" evidence="1">
    <location>
        <begin position="199"/>
        <end position="209"/>
    </location>
</feature>
<sequence>MAQSGGEHTRTTPTATPTKEQLLRAVDSQKWSPQGSPSFKDQDSEDNNGNHHPKKSVLTKVKEKARKLRKSLSKKKHSDVDDNTPSPDVRFEDLVADEEEDPEYLGAPMYESELAPERYKVTAMQSPRDLTVIPENHAKPGHTNLDMEQEKDQKPPGQNNTLAEATTEPVADAIHDIATKIQTGLTVAVGGPAPNAAHGTDKEATEESSKSTTASNENEEAQKKLDKANSSREKIWDKGVSVKEYIMNKFEPGEDEKALSQVISQAMSPRSPSDVVGKVKEAMNSFLWSEKPAQSNDNISHSASNSLTNIPVSTNAEEVMEEESRGRILQTN</sequence>
<feature type="compositionally biased region" description="Basic and acidic residues" evidence="1">
    <location>
        <begin position="220"/>
        <end position="231"/>
    </location>
</feature>
<name>A0AAV5L6N8_9ROSI</name>
<feature type="region of interest" description="Disordered" evidence="1">
    <location>
        <begin position="188"/>
        <end position="231"/>
    </location>
</feature>
<feature type="domain" description="LTI65/LTI78 N-terminal" evidence="3">
    <location>
        <begin position="50"/>
        <end position="113"/>
    </location>
</feature>
<dbReference type="Proteomes" id="UP001054252">
    <property type="component" value="Unassembled WGS sequence"/>
</dbReference>
<proteinExistence type="predicted"/>
<feature type="region of interest" description="Disordered" evidence="1">
    <location>
        <begin position="292"/>
        <end position="332"/>
    </location>
</feature>
<dbReference type="PANTHER" id="PTHR33836">
    <property type="entry name" value="LOW-TEMPERATURE-INDUCED 65 KDA PROTEIN-RELATED"/>
    <property type="match status" value="1"/>
</dbReference>
<evidence type="ECO:0000259" key="2">
    <source>
        <dbReference type="Pfam" id="PF23399"/>
    </source>
</evidence>
<comment type="caution">
    <text evidence="4">The sequence shown here is derived from an EMBL/GenBank/DDBJ whole genome shotgun (WGS) entry which is preliminary data.</text>
</comment>
<evidence type="ECO:0000256" key="1">
    <source>
        <dbReference type="SAM" id="MobiDB-lite"/>
    </source>
</evidence>
<dbReference type="GO" id="GO:0009737">
    <property type="term" value="P:response to abscisic acid"/>
    <property type="evidence" value="ECO:0007669"/>
    <property type="project" value="InterPro"/>
</dbReference>
<evidence type="ECO:0000313" key="5">
    <source>
        <dbReference type="Proteomes" id="UP001054252"/>
    </source>
</evidence>